<keyword evidence="13" id="KW-1185">Reference proteome</keyword>
<feature type="transmembrane region" description="Helical" evidence="11">
    <location>
        <begin position="234"/>
        <end position="256"/>
    </location>
</feature>
<comment type="caution">
    <text evidence="12">The sequence shown here is derived from an EMBL/GenBank/DDBJ whole genome shotgun (WGS) entry which is preliminary data.</text>
</comment>
<feature type="transmembrane region" description="Helical" evidence="11">
    <location>
        <begin position="16"/>
        <end position="39"/>
    </location>
</feature>
<evidence type="ECO:0000313" key="12">
    <source>
        <dbReference type="EMBL" id="MBD1373342.1"/>
    </source>
</evidence>
<feature type="transmembrane region" description="Helical" evidence="11">
    <location>
        <begin position="147"/>
        <end position="165"/>
    </location>
</feature>
<evidence type="ECO:0000256" key="8">
    <source>
        <dbReference type="ARBA" id="ARBA00057828"/>
    </source>
</evidence>
<dbReference type="SUPFAM" id="SSF81345">
    <property type="entry name" value="ABC transporter involved in vitamin B12 uptake, BtuC"/>
    <property type="match status" value="1"/>
</dbReference>
<evidence type="ECO:0000256" key="7">
    <source>
        <dbReference type="ARBA" id="ARBA00023136"/>
    </source>
</evidence>
<proteinExistence type="inferred from homology"/>
<feature type="transmembrane region" description="Helical" evidence="11">
    <location>
        <begin position="102"/>
        <end position="120"/>
    </location>
</feature>
<evidence type="ECO:0000256" key="10">
    <source>
        <dbReference type="RuleBase" id="RU003943"/>
    </source>
</evidence>
<keyword evidence="5 10" id="KW-0812">Transmembrane</keyword>
<name>A0A926NB65_9BACL</name>
<organism evidence="12 13">
    <name type="scientific">Polycladospora coralii</name>
    <dbReference type="NCBI Taxonomy" id="2771432"/>
    <lineage>
        <taxon>Bacteria</taxon>
        <taxon>Bacillati</taxon>
        <taxon>Bacillota</taxon>
        <taxon>Bacilli</taxon>
        <taxon>Bacillales</taxon>
        <taxon>Thermoactinomycetaceae</taxon>
        <taxon>Polycladospora</taxon>
    </lineage>
</organism>
<reference evidence="12" key="1">
    <citation type="submission" date="2020-09" db="EMBL/GenBank/DDBJ databases">
        <title>A novel bacterium of genus Hazenella, isolated from South China Sea.</title>
        <authorList>
            <person name="Huang H."/>
            <person name="Mo K."/>
            <person name="Hu Y."/>
        </authorList>
    </citation>
    <scope>NUCLEOTIDE SEQUENCE</scope>
    <source>
        <strain evidence="12">IB182357</strain>
    </source>
</reference>
<dbReference type="GO" id="GO:0043190">
    <property type="term" value="C:ATP-binding cassette (ABC) transporter complex"/>
    <property type="evidence" value="ECO:0007669"/>
    <property type="project" value="InterPro"/>
</dbReference>
<dbReference type="FunFam" id="1.10.3470.10:FF:000003">
    <property type="entry name" value="Iron ABC transporter permease SitD"/>
    <property type="match status" value="1"/>
</dbReference>
<dbReference type="GO" id="GO:0055085">
    <property type="term" value="P:transmembrane transport"/>
    <property type="evidence" value="ECO:0007669"/>
    <property type="project" value="InterPro"/>
</dbReference>
<dbReference type="InterPro" id="IPR037294">
    <property type="entry name" value="ABC_BtuC-like"/>
</dbReference>
<evidence type="ECO:0000313" key="13">
    <source>
        <dbReference type="Proteomes" id="UP000661691"/>
    </source>
</evidence>
<feature type="transmembrane region" description="Helical" evidence="11">
    <location>
        <begin position="46"/>
        <end position="64"/>
    </location>
</feature>
<dbReference type="Proteomes" id="UP000661691">
    <property type="component" value="Unassembled WGS sequence"/>
</dbReference>
<dbReference type="GO" id="GO:0071281">
    <property type="term" value="P:cellular response to iron ion"/>
    <property type="evidence" value="ECO:0007669"/>
    <property type="project" value="UniProtKB-ARBA"/>
</dbReference>
<dbReference type="PANTHER" id="PTHR30477:SF3">
    <property type="entry name" value="METAL TRANSPORT SYSTEM MEMBRANE PROTEIN CT_069-RELATED"/>
    <property type="match status" value="1"/>
</dbReference>
<dbReference type="Gene3D" id="1.10.10.10">
    <property type="entry name" value="Winged helix-like DNA-binding domain superfamily/Winged helix DNA-binding domain"/>
    <property type="match status" value="1"/>
</dbReference>
<evidence type="ECO:0000256" key="4">
    <source>
        <dbReference type="ARBA" id="ARBA00022475"/>
    </source>
</evidence>
<keyword evidence="4" id="KW-1003">Cell membrane</keyword>
<evidence type="ECO:0000256" key="5">
    <source>
        <dbReference type="ARBA" id="ARBA00022692"/>
    </source>
</evidence>
<dbReference type="CDD" id="cd06550">
    <property type="entry name" value="TM_ABC_iron-siderophores_like"/>
    <property type="match status" value="1"/>
</dbReference>
<feature type="transmembrane region" description="Helical" evidence="11">
    <location>
        <begin position="262"/>
        <end position="280"/>
    </location>
</feature>
<dbReference type="PANTHER" id="PTHR30477">
    <property type="entry name" value="ABC-TRANSPORTER METAL-BINDING PROTEIN"/>
    <property type="match status" value="1"/>
</dbReference>
<evidence type="ECO:0000256" key="11">
    <source>
        <dbReference type="SAM" id="Phobius"/>
    </source>
</evidence>
<evidence type="ECO:0000256" key="1">
    <source>
        <dbReference type="ARBA" id="ARBA00004651"/>
    </source>
</evidence>
<evidence type="ECO:0000256" key="3">
    <source>
        <dbReference type="ARBA" id="ARBA00022448"/>
    </source>
</evidence>
<feature type="transmembrane region" description="Helical" evidence="11">
    <location>
        <begin position="186"/>
        <end position="204"/>
    </location>
</feature>
<comment type="similarity">
    <text evidence="2 10">Belongs to the ABC-3 integral membrane protein family.</text>
</comment>
<dbReference type="Pfam" id="PF00950">
    <property type="entry name" value="ABC-3"/>
    <property type="match status" value="1"/>
</dbReference>
<dbReference type="InterPro" id="IPR036388">
    <property type="entry name" value="WH-like_DNA-bd_sf"/>
</dbReference>
<dbReference type="AlphaFoldDB" id="A0A926NB65"/>
<dbReference type="InterPro" id="IPR001626">
    <property type="entry name" value="ABC_TroCD"/>
</dbReference>
<dbReference type="GO" id="GO:0010043">
    <property type="term" value="P:response to zinc ion"/>
    <property type="evidence" value="ECO:0007669"/>
    <property type="project" value="TreeGrafter"/>
</dbReference>
<dbReference type="Gene3D" id="1.10.3470.10">
    <property type="entry name" value="ABC transporter involved in vitamin B12 uptake, BtuC"/>
    <property type="match status" value="1"/>
</dbReference>
<dbReference type="RefSeq" id="WP_191142461.1">
    <property type="nucleotide sequence ID" value="NZ_JACXAH010000023.1"/>
</dbReference>
<keyword evidence="7 11" id="KW-0472">Membrane</keyword>
<sequence>MDLLQTMNQFLDNPNAFWVLAGTTILGLCSGVLGSFAFLRKRGLMGDVLAHAALPGICLAFLLTGSKNPILFLIGATITGLVASLCIQWITKYSRIKEDTALSIVLSVFFGAGIVLLTFIQHSENGNQSGLDKFLFGQSAAMVRDDLLVMGIVATALIVVCTILFKELKLLCFDIAYGKSIGFPMGKIDFMFMFLLVVAVVIGLQAAGVVLMAALLITPAAAARYWTERLDRMVIISAVLGALSGGLGTFISAIGYRLSTGPLIVLSATTFFLISMLFAPKRGLLARWIRRMRTRRQVVEDQWFENIFTLSERTGCNQWTDKELYVQYPALSKQRKLLSRLVKQGYIIMELQANGENQISLTQTGWNKAYETILYKRMLEVWMMHENEIDGVVQQYANGMSREIPKEVVPQLQSLLKKHNRMPTLPRLGKGVL</sequence>
<evidence type="ECO:0000256" key="9">
    <source>
        <dbReference type="ARBA" id="ARBA00073179"/>
    </source>
</evidence>
<protein>
    <recommendedName>
        <fullName evidence="9">Manganese transport system membrane protein MntC</fullName>
    </recommendedName>
</protein>
<dbReference type="EMBL" id="JACXAH010000023">
    <property type="protein sequence ID" value="MBD1373342.1"/>
    <property type="molecule type" value="Genomic_DNA"/>
</dbReference>
<keyword evidence="3 10" id="KW-0813">Transport</keyword>
<comment type="function">
    <text evidence="8">This protein is probably a component of a manganese permease, a binding protein-dependent, ATP-driven transport system.</text>
</comment>
<evidence type="ECO:0000256" key="6">
    <source>
        <dbReference type="ARBA" id="ARBA00022989"/>
    </source>
</evidence>
<comment type="subcellular location">
    <subcellularLocation>
        <location evidence="1 10">Cell membrane</location>
        <topology evidence="1 10">Multi-pass membrane protein</topology>
    </subcellularLocation>
</comment>
<feature type="transmembrane region" description="Helical" evidence="11">
    <location>
        <begin position="70"/>
        <end position="90"/>
    </location>
</feature>
<keyword evidence="6 11" id="KW-1133">Transmembrane helix</keyword>
<accession>A0A926NB65</accession>
<evidence type="ECO:0000256" key="2">
    <source>
        <dbReference type="ARBA" id="ARBA00008034"/>
    </source>
</evidence>
<gene>
    <name evidence="12" type="ORF">IC620_13390</name>
</gene>